<keyword evidence="3" id="KW-0804">Transcription</keyword>
<dbReference type="PANTHER" id="PTHR46797:SF23">
    <property type="entry name" value="HTH-TYPE TRANSCRIPTIONAL REGULATOR SUTR"/>
    <property type="match status" value="1"/>
</dbReference>
<dbReference type="Proteomes" id="UP000190973">
    <property type="component" value="Unassembled WGS sequence"/>
</dbReference>
<dbReference type="Proteomes" id="UP001194098">
    <property type="component" value="Unassembled WGS sequence"/>
</dbReference>
<dbReference type="CDD" id="cd00093">
    <property type="entry name" value="HTH_XRE"/>
    <property type="match status" value="1"/>
</dbReference>
<evidence type="ECO:0000313" key="11">
    <source>
        <dbReference type="Proteomes" id="UP000587880"/>
    </source>
</evidence>
<reference evidence="9 10" key="1">
    <citation type="submission" date="2016-05" db="EMBL/GenBank/DDBJ databases">
        <title>Microbial solvent formation.</title>
        <authorList>
            <person name="Poehlein A."/>
            <person name="Montoya Solano J.D."/>
            <person name="Flitsch S."/>
            <person name="Krabben P."/>
            <person name="Duerre P."/>
            <person name="Daniel R."/>
        </authorList>
    </citation>
    <scope>NUCLEOTIDE SEQUENCE [LARGE SCALE GENOMIC DNA]</scope>
    <source>
        <strain evidence="9 10">DSM 53</strain>
    </source>
</reference>
<dbReference type="Proteomes" id="UP000631418">
    <property type="component" value="Unassembled WGS sequence"/>
</dbReference>
<reference evidence="5" key="2">
    <citation type="submission" date="2020-04" db="EMBL/GenBank/DDBJ databases">
        <authorList>
            <person name="Brown S."/>
        </authorList>
    </citation>
    <scope>NUCLEOTIDE SEQUENCE</scope>
    <source>
        <strain evidence="5">DJ015</strain>
    </source>
</reference>
<dbReference type="GO" id="GO:0005829">
    <property type="term" value="C:cytosol"/>
    <property type="evidence" value="ECO:0007669"/>
    <property type="project" value="TreeGrafter"/>
</dbReference>
<reference evidence="5" key="6">
    <citation type="journal article" date="2022" name="Nat. Biotechnol.">
        <title>Carbon-negative production of acetone and isopropanol by gas fermentation at industrial pilot scale.</title>
        <authorList>
            <person name="Liew F.E."/>
            <person name="Nogle R."/>
            <person name="Abdalla T."/>
            <person name="Rasor B.J."/>
            <person name="Canter C."/>
            <person name="Jensen R.O."/>
            <person name="Wang L."/>
            <person name="Strutz J."/>
            <person name="Chirania P."/>
            <person name="De Tissera S."/>
            <person name="Mueller A.P."/>
            <person name="Ruan Z."/>
            <person name="Gao A."/>
            <person name="Tran L."/>
            <person name="Engle N.L."/>
            <person name="Bromley J.C."/>
            <person name="Daniell J."/>
            <person name="Conrado R."/>
            <person name="Tschaplinski T.J."/>
            <person name="Giannone R.J."/>
            <person name="Hettich R.L."/>
            <person name="Karim A.S."/>
            <person name="Simpson S.D."/>
            <person name="Brown S.D."/>
            <person name="Leang C."/>
            <person name="Jewett M.C."/>
            <person name="Kopke M."/>
        </authorList>
    </citation>
    <scope>NUCLEOTIDE SEQUENCE</scope>
    <source>
        <strain evidence="5">DJ015</strain>
    </source>
</reference>
<evidence type="ECO:0000256" key="3">
    <source>
        <dbReference type="ARBA" id="ARBA00023163"/>
    </source>
</evidence>
<keyword evidence="2" id="KW-0238">DNA-binding</keyword>
<dbReference type="EMBL" id="JABAGV010000061">
    <property type="protein sequence ID" value="MBC2476743.1"/>
    <property type="molecule type" value="Genomic_DNA"/>
</dbReference>
<organism evidence="7 11">
    <name type="scientific">Clostridium beijerinckii</name>
    <name type="common">Clostridium MP</name>
    <dbReference type="NCBI Taxonomy" id="1520"/>
    <lineage>
        <taxon>Bacteria</taxon>
        <taxon>Bacillati</taxon>
        <taxon>Bacillota</taxon>
        <taxon>Clostridia</taxon>
        <taxon>Eubacteriales</taxon>
        <taxon>Clostridiaceae</taxon>
        <taxon>Clostridium</taxon>
    </lineage>
</organism>
<dbReference type="Proteomes" id="UP000822184">
    <property type="component" value="Unassembled WGS sequence"/>
</dbReference>
<evidence type="ECO:0000313" key="8">
    <source>
        <dbReference type="EMBL" id="NSB15289.1"/>
    </source>
</evidence>
<dbReference type="InterPro" id="IPR050807">
    <property type="entry name" value="TransReg_Diox_bact_type"/>
</dbReference>
<evidence type="ECO:0000256" key="2">
    <source>
        <dbReference type="ARBA" id="ARBA00023125"/>
    </source>
</evidence>
<dbReference type="EMBL" id="JABTDW010000001">
    <property type="protein sequence ID" value="NSB15289.1"/>
    <property type="molecule type" value="Genomic_DNA"/>
</dbReference>
<dbReference type="Proteomes" id="UP000587880">
    <property type="component" value="Unassembled WGS sequence"/>
</dbReference>
<reference evidence="8" key="4">
    <citation type="submission" date="2020-06" db="EMBL/GenBank/DDBJ databases">
        <title>Genomic insights into acetone-butanol-ethanol (ABE) fermentation by sequencing solventogenic clostridia strains.</title>
        <authorList>
            <person name="Brown S."/>
        </authorList>
    </citation>
    <scope>NUCLEOTIDE SEQUENCE</scope>
    <source>
        <strain evidence="8">DJ123</strain>
    </source>
</reference>
<dbReference type="AlphaFoldDB" id="A0A1S8QSL5"/>
<proteinExistence type="predicted"/>
<dbReference type="PANTHER" id="PTHR46797">
    <property type="entry name" value="HTH-TYPE TRANSCRIPTIONAL REGULATOR"/>
    <property type="match status" value="1"/>
</dbReference>
<keyword evidence="1" id="KW-0805">Transcription regulation</keyword>
<dbReference type="GO" id="GO:0003677">
    <property type="term" value="F:DNA binding"/>
    <property type="evidence" value="ECO:0007669"/>
    <property type="project" value="UniProtKB-KW"/>
</dbReference>
<dbReference type="PROSITE" id="PS50943">
    <property type="entry name" value="HTH_CROC1"/>
    <property type="match status" value="1"/>
</dbReference>
<dbReference type="Gene3D" id="1.10.260.40">
    <property type="entry name" value="lambda repressor-like DNA-binding domains"/>
    <property type="match status" value="1"/>
</dbReference>
<gene>
    <name evidence="9" type="primary">immR_2</name>
    <name evidence="8" type="ORF">BCD95_003548</name>
    <name evidence="9" type="ORF">CLBCK_32660</name>
    <name evidence="7" type="ORF">HF849_22045</name>
    <name evidence="5" type="ORF">HGI39_18935</name>
    <name evidence="6" type="ORF">IS491_20795</name>
</gene>
<evidence type="ECO:0000313" key="6">
    <source>
        <dbReference type="EMBL" id="MBF7811058.1"/>
    </source>
</evidence>
<name>A0A1S8QSL5_CLOBE</name>
<dbReference type="InterPro" id="IPR010982">
    <property type="entry name" value="Lambda_DNA-bd_dom_sf"/>
</dbReference>
<dbReference type="GO" id="GO:0003700">
    <property type="term" value="F:DNA-binding transcription factor activity"/>
    <property type="evidence" value="ECO:0007669"/>
    <property type="project" value="TreeGrafter"/>
</dbReference>
<evidence type="ECO:0000313" key="7">
    <source>
        <dbReference type="EMBL" id="NMF07376.1"/>
    </source>
</evidence>
<evidence type="ECO:0000259" key="4">
    <source>
        <dbReference type="PROSITE" id="PS50943"/>
    </source>
</evidence>
<evidence type="ECO:0000313" key="10">
    <source>
        <dbReference type="Proteomes" id="UP000190973"/>
    </source>
</evidence>
<comment type="caution">
    <text evidence="7">The sequence shown here is derived from an EMBL/GenBank/DDBJ whole genome shotgun (WGS) entry which is preliminary data.</text>
</comment>
<dbReference type="Pfam" id="PF01381">
    <property type="entry name" value="HTH_3"/>
    <property type="match status" value="1"/>
</dbReference>
<reference evidence="6" key="5">
    <citation type="submission" date="2020-11" db="EMBL/GenBank/DDBJ databases">
        <authorList>
            <person name="Thieme N."/>
            <person name="Liebl W."/>
            <person name="Zverlov V."/>
        </authorList>
    </citation>
    <scope>NUCLEOTIDE SEQUENCE</scope>
    <source>
        <strain evidence="6">NT08</strain>
    </source>
</reference>
<accession>A0A1S8QSL5</accession>
<dbReference type="SMART" id="SM00530">
    <property type="entry name" value="HTH_XRE"/>
    <property type="match status" value="1"/>
</dbReference>
<evidence type="ECO:0000313" key="5">
    <source>
        <dbReference type="EMBL" id="MBC2476743.1"/>
    </source>
</evidence>
<dbReference type="EMBL" id="JADOEF010000001">
    <property type="protein sequence ID" value="MBF7811058.1"/>
    <property type="molecule type" value="Genomic_DNA"/>
</dbReference>
<feature type="domain" description="HTH cro/C1-type" evidence="4">
    <location>
        <begin position="13"/>
        <end position="67"/>
    </location>
</feature>
<dbReference type="InterPro" id="IPR001387">
    <property type="entry name" value="Cro/C1-type_HTH"/>
</dbReference>
<protein>
    <submittedName>
        <fullName evidence="9">HTH-type transcriptional regulator ImmR</fullName>
    </submittedName>
    <submittedName>
        <fullName evidence="7">Helix-turn-helix transcriptional regulator</fullName>
    </submittedName>
    <submittedName>
        <fullName evidence="8">Transcriptional regulator with XRE-family HTH domain</fullName>
    </submittedName>
</protein>
<dbReference type="SUPFAM" id="SSF47413">
    <property type="entry name" value="lambda repressor-like DNA-binding domains"/>
    <property type="match status" value="1"/>
</dbReference>
<sequence length="109" mass="12488">MNNINYIDIGKRIKAERERNGLTREKFSELVSISPTYLSQIELGQRHPSLPTTIKIASTLHISLDFLVYGERALNVNKDDLIDIINHAHEKDLYVLKEILTAILPSVKY</sequence>
<evidence type="ECO:0000313" key="9">
    <source>
        <dbReference type="EMBL" id="OOM59820.1"/>
    </source>
</evidence>
<dbReference type="EMBL" id="LZZI01000065">
    <property type="protein sequence ID" value="OOM59820.1"/>
    <property type="molecule type" value="Genomic_DNA"/>
</dbReference>
<dbReference type="EMBL" id="JABAGD010000057">
    <property type="protein sequence ID" value="NMF07376.1"/>
    <property type="molecule type" value="Genomic_DNA"/>
</dbReference>
<evidence type="ECO:0000256" key="1">
    <source>
        <dbReference type="ARBA" id="ARBA00023015"/>
    </source>
</evidence>
<reference evidence="7 11" key="3">
    <citation type="submission" date="2020-04" db="EMBL/GenBank/DDBJ databases">
        <authorList>
            <person name="Hitch T.C.A."/>
            <person name="Wylensek D."/>
            <person name="Clavel T."/>
        </authorList>
    </citation>
    <scope>NUCLEOTIDE SEQUENCE [LARGE SCALE GENOMIC DNA]</scope>
    <source>
        <strain evidence="7 11">WB01_NA02</strain>
    </source>
</reference>